<dbReference type="InterPro" id="IPR018485">
    <property type="entry name" value="FGGY_C"/>
</dbReference>
<keyword evidence="3 4" id="KW-0418">Kinase</keyword>
<evidence type="ECO:0000256" key="2">
    <source>
        <dbReference type="ARBA" id="ARBA00022679"/>
    </source>
</evidence>
<evidence type="ECO:0000256" key="4">
    <source>
        <dbReference type="RuleBase" id="RU367058"/>
    </source>
</evidence>
<evidence type="ECO:0000256" key="1">
    <source>
        <dbReference type="ARBA" id="ARBA00009156"/>
    </source>
</evidence>
<dbReference type="InterPro" id="IPR018484">
    <property type="entry name" value="FGGY_N"/>
</dbReference>
<keyword evidence="2 4" id="KW-0808">Transferase</keyword>
<protein>
    <recommendedName>
        <fullName evidence="4">Xylulose kinase</fullName>
        <ecNumber evidence="4">2.7.1.17</ecNumber>
    </recommendedName>
</protein>
<feature type="domain" description="Carbohydrate kinase FGGY C-terminal" evidence="7">
    <location>
        <begin position="300"/>
        <end position="489"/>
    </location>
</feature>
<feature type="region of interest" description="Disordered" evidence="5">
    <location>
        <begin position="495"/>
        <end position="573"/>
    </location>
</feature>
<name>A0A0K2USB0_LEPSM</name>
<dbReference type="InterPro" id="IPR043129">
    <property type="entry name" value="ATPase_NBD"/>
</dbReference>
<evidence type="ECO:0000313" key="8">
    <source>
        <dbReference type="EMBL" id="CDW40601.1"/>
    </source>
</evidence>
<dbReference type="GO" id="GO:0005524">
    <property type="term" value="F:ATP binding"/>
    <property type="evidence" value="ECO:0007669"/>
    <property type="project" value="UniProtKB-KW"/>
</dbReference>
<dbReference type="SUPFAM" id="SSF53067">
    <property type="entry name" value="Actin-like ATPase domain"/>
    <property type="match status" value="2"/>
</dbReference>
<accession>A0A0K2USB0</accession>
<dbReference type="AlphaFoldDB" id="A0A0K2USB0"/>
<comment type="catalytic activity">
    <reaction evidence="4">
        <text>D-xylulose + ATP = D-xylulose 5-phosphate + ADP + H(+)</text>
        <dbReference type="Rhea" id="RHEA:10964"/>
        <dbReference type="ChEBI" id="CHEBI:15378"/>
        <dbReference type="ChEBI" id="CHEBI:17140"/>
        <dbReference type="ChEBI" id="CHEBI:30616"/>
        <dbReference type="ChEBI" id="CHEBI:57737"/>
        <dbReference type="ChEBI" id="CHEBI:456216"/>
        <dbReference type="EC" id="2.7.1.17"/>
    </reaction>
</comment>
<dbReference type="PIRSF" id="PIRSF000538">
    <property type="entry name" value="GlpK"/>
    <property type="match status" value="1"/>
</dbReference>
<evidence type="ECO:0000259" key="7">
    <source>
        <dbReference type="Pfam" id="PF02782"/>
    </source>
</evidence>
<keyword evidence="4" id="KW-0119">Carbohydrate metabolism</keyword>
<keyword evidence="4" id="KW-0067">ATP-binding</keyword>
<dbReference type="InterPro" id="IPR000577">
    <property type="entry name" value="Carb_kinase_FGGY"/>
</dbReference>
<dbReference type="EC" id="2.7.1.17" evidence="4"/>
<evidence type="ECO:0000256" key="3">
    <source>
        <dbReference type="ARBA" id="ARBA00022777"/>
    </source>
</evidence>
<feature type="domain" description="Carbohydrate kinase FGGY N-terminal" evidence="6">
    <location>
        <begin position="136"/>
        <end position="287"/>
    </location>
</feature>
<feature type="compositionally biased region" description="Basic and acidic residues" evidence="5">
    <location>
        <begin position="500"/>
        <end position="555"/>
    </location>
</feature>
<evidence type="ECO:0000256" key="5">
    <source>
        <dbReference type="SAM" id="MobiDB-lite"/>
    </source>
</evidence>
<dbReference type="FunFam" id="3.30.420.40:FF:000118">
    <property type="entry name" value="Xylulose kinase 2"/>
    <property type="match status" value="1"/>
</dbReference>
<dbReference type="PANTHER" id="PTHR10196">
    <property type="entry name" value="SUGAR KINASE"/>
    <property type="match status" value="1"/>
</dbReference>
<dbReference type="GO" id="GO:0042732">
    <property type="term" value="P:D-xylose metabolic process"/>
    <property type="evidence" value="ECO:0007669"/>
    <property type="project" value="UniProtKB-UniRule"/>
</dbReference>
<sequence length="592" mass="65484">MEEEPSLYLAFDFSTQQVKAVITDESLKILHETSVHFDTELTEYRTSGGVISRRSESKTSVTAPTIMWVKALDILMEKIRILGVDFEEIKAISGSAQQHGSVFWRKGARNLLKNASPSSFLHQELAQAFSILDSPVWMDSSTGKECRFLEERIGGPDKLSAITGSRAFERFTLNQLIKLFNEKNEAFHHTERISLVSSFAASLFLGDYAPIDYSDAGGMNLLDINTQKWSLEVAEASGVEDLIPKLGAAPVPSGTILGNVSNYMSERFGFHPETKVVAFTGDNPSTFAGLTRMKPGDIGISLGTSDTVFIALKEPVPQVYGHVWLSPWATKEDPLYMGLICYKNGSLTREKIRDSCAEGSWDIFSQLLNSSPRGNFGNIGIYFDTEEITPGPIKGEFRFNKGGERVSRYASKESEVRALVESQFLAKKIHAEKMGYRKESHQSRVWVTGGGSINVSLLQVISDVFNSPVFTQGLKNSAAFGSCVRASAALKKNASVKEASVGKERKEENPFDQEQTGHDSVEETSSEKEGKEEEKSSDLETRGALEDNDYVKELSKEEEEEEPICTPNKDAGTVYNPMALKYKALEARIFPS</sequence>
<keyword evidence="4" id="KW-0859">Xylose metabolism</keyword>
<evidence type="ECO:0000259" key="6">
    <source>
        <dbReference type="Pfam" id="PF00370"/>
    </source>
</evidence>
<comment type="similarity">
    <text evidence="1 4">Belongs to the FGGY kinase family.</text>
</comment>
<dbReference type="InterPro" id="IPR042024">
    <property type="entry name" value="D-XK_euk"/>
</dbReference>
<dbReference type="Pfam" id="PF02782">
    <property type="entry name" value="FGGY_C"/>
    <property type="match status" value="1"/>
</dbReference>
<dbReference type="GO" id="GO:0005997">
    <property type="term" value="P:xylulose metabolic process"/>
    <property type="evidence" value="ECO:0007669"/>
    <property type="project" value="UniProtKB-UniRule"/>
</dbReference>
<dbReference type="CDD" id="cd07776">
    <property type="entry name" value="ASKHA_NBD_FGGY_SpXK-like"/>
    <property type="match status" value="1"/>
</dbReference>
<dbReference type="Pfam" id="PF00370">
    <property type="entry name" value="FGGY_N"/>
    <property type="match status" value="1"/>
</dbReference>
<keyword evidence="4" id="KW-0547">Nucleotide-binding</keyword>
<dbReference type="EMBL" id="HACA01023239">
    <property type="protein sequence ID" value="CDW40600.1"/>
    <property type="molecule type" value="Transcribed_RNA"/>
</dbReference>
<dbReference type="GO" id="GO:0005829">
    <property type="term" value="C:cytosol"/>
    <property type="evidence" value="ECO:0007669"/>
    <property type="project" value="TreeGrafter"/>
</dbReference>
<reference evidence="8" key="1">
    <citation type="submission" date="2014-05" db="EMBL/GenBank/DDBJ databases">
        <authorList>
            <person name="Chronopoulou M."/>
        </authorList>
    </citation>
    <scope>NUCLEOTIDE SEQUENCE</scope>
    <source>
        <tissue evidence="8">Whole organism</tissue>
    </source>
</reference>
<dbReference type="GO" id="GO:0004856">
    <property type="term" value="F:D-xylulokinase activity"/>
    <property type="evidence" value="ECO:0007669"/>
    <property type="project" value="UniProtKB-UniRule"/>
</dbReference>
<dbReference type="OrthoDB" id="1728974at2759"/>
<dbReference type="Gene3D" id="3.30.420.40">
    <property type="match status" value="2"/>
</dbReference>
<dbReference type="PANTHER" id="PTHR10196:SF57">
    <property type="entry name" value="XYLULOSE KINASE"/>
    <property type="match status" value="1"/>
</dbReference>
<proteinExistence type="inferred from homology"/>
<organism evidence="8">
    <name type="scientific">Lepeophtheirus salmonis</name>
    <name type="common">Salmon louse</name>
    <name type="synonym">Caligus salmonis</name>
    <dbReference type="NCBI Taxonomy" id="72036"/>
    <lineage>
        <taxon>Eukaryota</taxon>
        <taxon>Metazoa</taxon>
        <taxon>Ecdysozoa</taxon>
        <taxon>Arthropoda</taxon>
        <taxon>Crustacea</taxon>
        <taxon>Multicrustacea</taxon>
        <taxon>Hexanauplia</taxon>
        <taxon>Copepoda</taxon>
        <taxon>Siphonostomatoida</taxon>
        <taxon>Caligidae</taxon>
        <taxon>Lepeophtheirus</taxon>
    </lineage>
</organism>
<comment type="function">
    <text evidence="4">Phosphorylates D-xylulose to produce D-xylulose 5-phosphate, a molecule that may play an important role in the regulation of glucose metabolism and lipogenesis.</text>
</comment>
<dbReference type="EMBL" id="HACA01023240">
    <property type="protein sequence ID" value="CDW40601.1"/>
    <property type="molecule type" value="Transcribed_RNA"/>
</dbReference>